<keyword evidence="6" id="KW-1185">Reference proteome</keyword>
<dbReference type="InterPro" id="IPR033010">
    <property type="entry name" value="Cdc20/Fizzy"/>
</dbReference>
<feature type="region of interest" description="Disordered" evidence="4">
    <location>
        <begin position="148"/>
        <end position="170"/>
    </location>
</feature>
<feature type="compositionally biased region" description="Polar residues" evidence="4">
    <location>
        <begin position="66"/>
        <end position="76"/>
    </location>
</feature>
<evidence type="ECO:0000313" key="6">
    <source>
        <dbReference type="Proteomes" id="UP000002668"/>
    </source>
</evidence>
<gene>
    <name evidence="5" type="ORF">LEMA_P117060.1</name>
</gene>
<feature type="compositionally biased region" description="Polar residues" evidence="4">
    <location>
        <begin position="356"/>
        <end position="368"/>
    </location>
</feature>
<reference evidence="6" key="1">
    <citation type="journal article" date="2011" name="Nat. Commun.">
        <title>Effector diversification within compartments of the Leptosphaeria maculans genome affected by Repeat-Induced Point mutations.</title>
        <authorList>
            <person name="Rouxel T."/>
            <person name="Grandaubert J."/>
            <person name="Hane J.K."/>
            <person name="Hoede C."/>
            <person name="van de Wouw A.P."/>
            <person name="Couloux A."/>
            <person name="Dominguez V."/>
            <person name="Anthouard V."/>
            <person name="Bally P."/>
            <person name="Bourras S."/>
            <person name="Cozijnsen A.J."/>
            <person name="Ciuffetti L.M."/>
            <person name="Degrave A."/>
            <person name="Dilmaghani A."/>
            <person name="Duret L."/>
            <person name="Fudal I."/>
            <person name="Goodwin S.B."/>
            <person name="Gout L."/>
            <person name="Glaser N."/>
            <person name="Linglin J."/>
            <person name="Kema G.H.J."/>
            <person name="Lapalu N."/>
            <person name="Lawrence C.B."/>
            <person name="May K."/>
            <person name="Meyer M."/>
            <person name="Ollivier B."/>
            <person name="Poulain J."/>
            <person name="Schoch C.L."/>
            <person name="Simon A."/>
            <person name="Spatafora J.W."/>
            <person name="Stachowiak A."/>
            <person name="Turgeon B.G."/>
            <person name="Tyler B.M."/>
            <person name="Vincent D."/>
            <person name="Weissenbach J."/>
            <person name="Amselem J."/>
            <person name="Quesneville H."/>
            <person name="Oliver R.P."/>
            <person name="Wincker P."/>
            <person name="Balesdent M.-H."/>
            <person name="Howlett B.J."/>
        </authorList>
    </citation>
    <scope>NUCLEOTIDE SEQUENCE [LARGE SCALE GENOMIC DNA]</scope>
    <source>
        <strain evidence="6">JN3 / isolate v23.1.3 / race Av1-4-5-6-7-8</strain>
    </source>
</reference>
<sequence>MCMCAVRAPVCLSACFSSHLPSPQPSLLELALVSSPVLSLSLPAPAAAFVALDPSFPPPEAACGPSPTSSDITTKSLHPHLSRRPLRARHHTARLSHTAMRTPPNNTTTKRPRGLGRSQLHKSTSLPISRQLCTNRFQYYAPIVLPAHQSPTRPAPSPLPDPLLPSSEKRGRDTLLTHHPEAHIPDHTPNETVTMVRGTVTDAAIATACVEEGIATPTLISPPESKTPPTATHKRNQHVFAAKAQDQNSDAVDPTALSKALADFEHAGRARERTPIASPSRKRARIHGDRFIPNRAGQDLQASFNLLHEDGSPATPSKARRTPHSELHFQKTEEANRTYSAVLRHEMFEGSVPQAFPQSLSPTDSANMRTGGRSHTPPTRATTSLPPSTHTPSTPHKNLFSYAGQPTPSRTPSSRHGVLNLNAHSDLYSLSPIKYSSQRMLLSPQRAPRAVSKVPYKVLDAPDLADDFYLNLVDWGSQNTLGVGLGSCVYMWNSASGRVTKLCELTDDSVTSVNWIQRVSIILPSPK</sequence>
<feature type="region of interest" description="Disordered" evidence="4">
    <location>
        <begin position="60"/>
        <end position="123"/>
    </location>
</feature>
<feature type="compositionally biased region" description="Polar residues" evidence="4">
    <location>
        <begin position="404"/>
        <end position="414"/>
    </location>
</feature>
<evidence type="ECO:0000256" key="3">
    <source>
        <dbReference type="ARBA" id="ARBA00023306"/>
    </source>
</evidence>
<name>E4ZTZ3_LEPMJ</name>
<dbReference type="EMBL" id="FP929125">
    <property type="protein sequence ID" value="CBX94703.1"/>
    <property type="molecule type" value="Genomic_DNA"/>
</dbReference>
<dbReference type="GO" id="GO:0010997">
    <property type="term" value="F:anaphase-promoting complex binding"/>
    <property type="evidence" value="ECO:0007669"/>
    <property type="project" value="InterPro"/>
</dbReference>
<feature type="compositionally biased region" description="Basic residues" evidence="4">
    <location>
        <begin position="77"/>
        <end position="94"/>
    </location>
</feature>
<accession>E4ZTZ3</accession>
<feature type="region of interest" description="Disordered" evidence="4">
    <location>
        <begin position="307"/>
        <end position="333"/>
    </location>
</feature>
<dbReference type="OrthoDB" id="10263272at2759"/>
<feature type="compositionally biased region" description="Pro residues" evidence="4">
    <location>
        <begin position="153"/>
        <end position="163"/>
    </location>
</feature>
<evidence type="ECO:0000256" key="2">
    <source>
        <dbReference type="ARBA" id="ARBA00022737"/>
    </source>
</evidence>
<feature type="region of interest" description="Disordered" evidence="4">
    <location>
        <begin position="268"/>
        <end position="292"/>
    </location>
</feature>
<dbReference type="InParanoid" id="E4ZTZ3"/>
<dbReference type="GO" id="GO:0031145">
    <property type="term" value="P:anaphase-promoting complex-dependent catabolic process"/>
    <property type="evidence" value="ECO:0007669"/>
    <property type="project" value="TreeGrafter"/>
</dbReference>
<dbReference type="Proteomes" id="UP000002668">
    <property type="component" value="Genome"/>
</dbReference>
<keyword evidence="1" id="KW-0853">WD repeat</keyword>
<proteinExistence type="predicted"/>
<keyword evidence="2" id="KW-0677">Repeat</keyword>
<evidence type="ECO:0000313" key="5">
    <source>
        <dbReference type="EMBL" id="CBX94703.1"/>
    </source>
</evidence>
<feature type="compositionally biased region" description="Basic and acidic residues" evidence="4">
    <location>
        <begin position="323"/>
        <end position="333"/>
    </location>
</feature>
<dbReference type="VEuPathDB" id="FungiDB:LEMA_P117060.1"/>
<dbReference type="eggNOG" id="KOG0305">
    <property type="taxonomic scope" value="Eukaryota"/>
</dbReference>
<evidence type="ECO:0000256" key="1">
    <source>
        <dbReference type="ARBA" id="ARBA00022574"/>
    </source>
</evidence>
<evidence type="ECO:0000256" key="4">
    <source>
        <dbReference type="SAM" id="MobiDB-lite"/>
    </source>
</evidence>
<protein>
    <submittedName>
        <fullName evidence="5">Predicted protein</fullName>
    </submittedName>
</protein>
<feature type="compositionally biased region" description="Low complexity" evidence="4">
    <location>
        <begin position="382"/>
        <end position="396"/>
    </location>
</feature>
<keyword evidence="3" id="KW-0131">Cell cycle</keyword>
<dbReference type="PANTHER" id="PTHR19918:SF1">
    <property type="entry name" value="FIZZY-RELATED PROTEIN HOMOLOG"/>
    <property type="match status" value="1"/>
</dbReference>
<dbReference type="GO" id="GO:0005680">
    <property type="term" value="C:anaphase-promoting complex"/>
    <property type="evidence" value="ECO:0007669"/>
    <property type="project" value="TreeGrafter"/>
</dbReference>
<dbReference type="STRING" id="985895.E4ZTZ3"/>
<dbReference type="Gene3D" id="2.130.10.10">
    <property type="entry name" value="YVTN repeat-like/Quinoprotein amine dehydrogenase"/>
    <property type="match status" value="1"/>
</dbReference>
<organism evidence="6">
    <name type="scientific">Leptosphaeria maculans (strain JN3 / isolate v23.1.3 / race Av1-4-5-6-7-8)</name>
    <name type="common">Blackleg fungus</name>
    <name type="synonym">Phoma lingam</name>
    <dbReference type="NCBI Taxonomy" id="985895"/>
    <lineage>
        <taxon>Eukaryota</taxon>
        <taxon>Fungi</taxon>
        <taxon>Dikarya</taxon>
        <taxon>Ascomycota</taxon>
        <taxon>Pezizomycotina</taxon>
        <taxon>Dothideomycetes</taxon>
        <taxon>Pleosporomycetidae</taxon>
        <taxon>Pleosporales</taxon>
        <taxon>Pleosporineae</taxon>
        <taxon>Leptosphaeriaceae</taxon>
        <taxon>Plenodomus</taxon>
        <taxon>Plenodomus lingam/Leptosphaeria maculans species complex</taxon>
    </lineage>
</organism>
<dbReference type="GO" id="GO:1905786">
    <property type="term" value="P:positive regulation of anaphase-promoting complex-dependent catabolic process"/>
    <property type="evidence" value="ECO:0007669"/>
    <property type="project" value="TreeGrafter"/>
</dbReference>
<dbReference type="AlphaFoldDB" id="E4ZTZ3"/>
<dbReference type="HOGENOM" id="CLU_516843_0_0_1"/>
<dbReference type="InterPro" id="IPR015943">
    <property type="entry name" value="WD40/YVTN_repeat-like_dom_sf"/>
</dbReference>
<dbReference type="PANTHER" id="PTHR19918">
    <property type="entry name" value="CELL DIVISION CYCLE 20 CDC20 FIZZY -RELATED"/>
    <property type="match status" value="1"/>
</dbReference>
<feature type="region of interest" description="Disordered" evidence="4">
    <location>
        <begin position="352"/>
        <end position="417"/>
    </location>
</feature>
<dbReference type="GO" id="GO:1990757">
    <property type="term" value="F:ubiquitin ligase activator activity"/>
    <property type="evidence" value="ECO:0007669"/>
    <property type="project" value="TreeGrafter"/>
</dbReference>